<evidence type="ECO:0000313" key="2">
    <source>
        <dbReference type="Proteomes" id="UP000280834"/>
    </source>
</evidence>
<keyword evidence="2" id="KW-1185">Reference proteome</keyword>
<accession>A0A3P7SCF7</accession>
<dbReference type="Proteomes" id="UP000280834">
    <property type="component" value="Unassembled WGS sequence"/>
</dbReference>
<protein>
    <submittedName>
        <fullName evidence="1">Uncharacterized protein</fullName>
    </submittedName>
</protein>
<proteinExistence type="predicted"/>
<dbReference type="EMBL" id="UZAG01000022">
    <property type="protein sequence ID" value="VDO06690.1"/>
    <property type="molecule type" value="Genomic_DNA"/>
</dbReference>
<sequence length="35" mass="4062">MENINNFAMTKIKSVILVTEIDKELIREILKVLAM</sequence>
<dbReference type="AlphaFoldDB" id="A0A3P7SCF7"/>
<evidence type="ECO:0000313" key="1">
    <source>
        <dbReference type="EMBL" id="VDO06690.1"/>
    </source>
</evidence>
<gene>
    <name evidence="1" type="ORF">BTMF_LOCUS78</name>
</gene>
<reference evidence="1 2" key="1">
    <citation type="submission" date="2018-11" db="EMBL/GenBank/DDBJ databases">
        <authorList>
            <consortium name="Pathogen Informatics"/>
        </authorList>
    </citation>
    <scope>NUCLEOTIDE SEQUENCE [LARGE SCALE GENOMIC DNA]</scope>
</reference>
<organism evidence="1 2">
    <name type="scientific">Brugia timori</name>
    <dbReference type="NCBI Taxonomy" id="42155"/>
    <lineage>
        <taxon>Eukaryota</taxon>
        <taxon>Metazoa</taxon>
        <taxon>Ecdysozoa</taxon>
        <taxon>Nematoda</taxon>
        <taxon>Chromadorea</taxon>
        <taxon>Rhabditida</taxon>
        <taxon>Spirurina</taxon>
        <taxon>Spiruromorpha</taxon>
        <taxon>Filarioidea</taxon>
        <taxon>Onchocercidae</taxon>
        <taxon>Brugia</taxon>
    </lineage>
</organism>
<name>A0A3P7SCF7_9BILA</name>